<evidence type="ECO:0000313" key="2">
    <source>
        <dbReference type="EMBL" id="KAL0565219.1"/>
    </source>
</evidence>
<protein>
    <recommendedName>
        <fullName evidence="1">Glycoside hydrolase family 5 C-terminal domain-containing protein</fullName>
    </recommendedName>
</protein>
<evidence type="ECO:0000259" key="1">
    <source>
        <dbReference type="Pfam" id="PF18564"/>
    </source>
</evidence>
<dbReference type="InterPro" id="IPR041036">
    <property type="entry name" value="GH5_C"/>
</dbReference>
<evidence type="ECO:0000313" key="3">
    <source>
        <dbReference type="Proteomes" id="UP001465976"/>
    </source>
</evidence>
<organism evidence="2 3">
    <name type="scientific">Marasmius crinis-equi</name>
    <dbReference type="NCBI Taxonomy" id="585013"/>
    <lineage>
        <taxon>Eukaryota</taxon>
        <taxon>Fungi</taxon>
        <taxon>Dikarya</taxon>
        <taxon>Basidiomycota</taxon>
        <taxon>Agaricomycotina</taxon>
        <taxon>Agaricomycetes</taxon>
        <taxon>Agaricomycetidae</taxon>
        <taxon>Agaricales</taxon>
        <taxon>Marasmiineae</taxon>
        <taxon>Marasmiaceae</taxon>
        <taxon>Marasmius</taxon>
    </lineage>
</organism>
<accession>A0ABR3EQR8</accession>
<dbReference type="EMBL" id="JBAHYK010002364">
    <property type="protein sequence ID" value="KAL0565219.1"/>
    <property type="molecule type" value="Genomic_DNA"/>
</dbReference>
<dbReference type="Pfam" id="PF18564">
    <property type="entry name" value="Glyco_hydro_5_C"/>
    <property type="match status" value="1"/>
</dbReference>
<name>A0ABR3EQR8_9AGAR</name>
<reference evidence="2 3" key="1">
    <citation type="submission" date="2024-02" db="EMBL/GenBank/DDBJ databases">
        <title>A draft genome for the cacao thread blight pathogen Marasmius crinis-equi.</title>
        <authorList>
            <person name="Cohen S.P."/>
            <person name="Baruah I.K."/>
            <person name="Amoako-Attah I."/>
            <person name="Bukari Y."/>
            <person name="Meinhardt L.W."/>
            <person name="Bailey B.A."/>
        </authorList>
    </citation>
    <scope>NUCLEOTIDE SEQUENCE [LARGE SCALE GENOMIC DNA]</scope>
    <source>
        <strain evidence="2 3">GH-76</strain>
    </source>
</reference>
<sequence length="188" mass="21134">SWRYNPHDNDFVGDQLSLALDKRGTILPAVVRPYPTRVAGILLRREWEVTEGRGVAFNWSEPEIDGKAKASTSVEKSPLSLAGVKLKARETEIFFSYLLTSGRQIYLSGLGPEDRWVHDEERQTLFVIVSDQNRKPGKRHRIEVSIAPNPYPPHQLFFIVIFETIERDGGGCGVDDFFVGGDCCGNDL</sequence>
<proteinExistence type="predicted"/>
<feature type="non-terminal residue" evidence="2">
    <location>
        <position position="1"/>
    </location>
</feature>
<keyword evidence="3" id="KW-1185">Reference proteome</keyword>
<dbReference type="Proteomes" id="UP001465976">
    <property type="component" value="Unassembled WGS sequence"/>
</dbReference>
<feature type="domain" description="Glycoside hydrolase family 5 C-terminal" evidence="1">
    <location>
        <begin position="32"/>
        <end position="144"/>
    </location>
</feature>
<comment type="caution">
    <text evidence="2">The sequence shown here is derived from an EMBL/GenBank/DDBJ whole genome shotgun (WGS) entry which is preliminary data.</text>
</comment>
<gene>
    <name evidence="2" type="ORF">V5O48_016808</name>
</gene>